<comment type="subcellular location">
    <subcellularLocation>
        <location evidence="1">Secreted</location>
    </subcellularLocation>
</comment>
<reference evidence="7" key="1">
    <citation type="submission" date="2022-07" db="EMBL/GenBank/DDBJ databases">
        <authorList>
            <person name="Trinca V."/>
            <person name="Uliana J.V.C."/>
            <person name="Torres T.T."/>
            <person name="Ward R.J."/>
            <person name="Monesi N."/>
        </authorList>
    </citation>
    <scope>NUCLEOTIDE SEQUENCE</scope>
    <source>
        <strain evidence="7">HSMRA1968</strain>
        <tissue evidence="7">Whole embryos</tissue>
    </source>
</reference>
<keyword evidence="8" id="KW-1185">Reference proteome</keyword>
<dbReference type="OrthoDB" id="5985519at2759"/>
<dbReference type="Proteomes" id="UP001151699">
    <property type="component" value="Chromosome C"/>
</dbReference>
<evidence type="ECO:0000259" key="5">
    <source>
        <dbReference type="Pfam" id="PF23560"/>
    </source>
</evidence>
<dbReference type="InterPro" id="IPR052577">
    <property type="entry name" value="VWA7"/>
</dbReference>
<dbReference type="Pfam" id="PF25106">
    <property type="entry name" value="VWA_4"/>
    <property type="match status" value="1"/>
</dbReference>
<feature type="domain" description="Hemicentin/VWA7 galactose-binding" evidence="5">
    <location>
        <begin position="141"/>
        <end position="221"/>
    </location>
</feature>
<protein>
    <submittedName>
        <fullName evidence="7">Hemicentin-1</fullName>
    </submittedName>
</protein>
<keyword evidence="4" id="KW-0325">Glycoprotein</keyword>
<evidence type="ECO:0000256" key="2">
    <source>
        <dbReference type="ARBA" id="ARBA00022525"/>
    </source>
</evidence>
<dbReference type="InterPro" id="IPR056475">
    <property type="entry name" value="GBD_Hemicentin/VWA7"/>
</dbReference>
<proteinExistence type="predicted"/>
<evidence type="ECO:0000256" key="4">
    <source>
        <dbReference type="ARBA" id="ARBA00023180"/>
    </source>
</evidence>
<gene>
    <name evidence="7" type="primary">Hmcn1_2</name>
    <name evidence="7" type="ORF">Bhyg_15423</name>
</gene>
<name>A0A9Q0MRT7_9DIPT</name>
<dbReference type="AlphaFoldDB" id="A0A9Q0MRT7"/>
<dbReference type="GO" id="GO:0005576">
    <property type="term" value="C:extracellular region"/>
    <property type="evidence" value="ECO:0007669"/>
    <property type="project" value="UniProtKB-SubCell"/>
</dbReference>
<dbReference type="SUPFAM" id="SSF53300">
    <property type="entry name" value="vWA-like"/>
    <property type="match status" value="1"/>
</dbReference>
<evidence type="ECO:0000313" key="8">
    <source>
        <dbReference type="Proteomes" id="UP001151699"/>
    </source>
</evidence>
<dbReference type="EMBL" id="WJQU01000004">
    <property type="protein sequence ID" value="KAJ6636828.1"/>
    <property type="molecule type" value="Genomic_DNA"/>
</dbReference>
<evidence type="ECO:0000256" key="3">
    <source>
        <dbReference type="ARBA" id="ARBA00022729"/>
    </source>
</evidence>
<keyword evidence="2" id="KW-0964">Secreted</keyword>
<accession>A0A9Q0MRT7</accession>
<feature type="domain" description="Hemicentin-1-like von Willebrand factor A" evidence="6">
    <location>
        <begin position="1"/>
        <end position="111"/>
    </location>
</feature>
<comment type="caution">
    <text evidence="7">The sequence shown here is derived from an EMBL/GenBank/DDBJ whole genome shotgun (WGS) entry which is preliminary data.</text>
</comment>
<evidence type="ECO:0000259" key="6">
    <source>
        <dbReference type="Pfam" id="PF25106"/>
    </source>
</evidence>
<keyword evidence="3" id="KW-0732">Signal</keyword>
<feature type="non-terminal residue" evidence="7">
    <location>
        <position position="246"/>
    </location>
</feature>
<feature type="non-terminal residue" evidence="7">
    <location>
        <position position="1"/>
    </location>
</feature>
<evidence type="ECO:0000256" key="1">
    <source>
        <dbReference type="ARBA" id="ARBA00004613"/>
    </source>
</evidence>
<dbReference type="InterPro" id="IPR056861">
    <property type="entry name" value="HMCN1-like_VWA"/>
</dbReference>
<dbReference type="PANTHER" id="PTHR14905:SF7">
    <property type="entry name" value="VON WILLEBRAND FACTOR A DOMAIN-CONTAINING PROTEIN 7"/>
    <property type="match status" value="1"/>
</dbReference>
<dbReference type="GO" id="GO:0032991">
    <property type="term" value="C:protein-containing complex"/>
    <property type="evidence" value="ECO:0007669"/>
    <property type="project" value="UniProtKB-ARBA"/>
</dbReference>
<dbReference type="PANTHER" id="PTHR14905">
    <property type="entry name" value="NG37"/>
    <property type="match status" value="1"/>
</dbReference>
<organism evidence="7 8">
    <name type="scientific">Pseudolycoriella hygida</name>
    <dbReference type="NCBI Taxonomy" id="35572"/>
    <lineage>
        <taxon>Eukaryota</taxon>
        <taxon>Metazoa</taxon>
        <taxon>Ecdysozoa</taxon>
        <taxon>Arthropoda</taxon>
        <taxon>Hexapoda</taxon>
        <taxon>Insecta</taxon>
        <taxon>Pterygota</taxon>
        <taxon>Neoptera</taxon>
        <taxon>Endopterygota</taxon>
        <taxon>Diptera</taxon>
        <taxon>Nematocera</taxon>
        <taxon>Sciaroidea</taxon>
        <taxon>Sciaridae</taxon>
        <taxon>Pseudolycoriella</taxon>
    </lineage>
</organism>
<evidence type="ECO:0000313" key="7">
    <source>
        <dbReference type="EMBL" id="KAJ6636828.1"/>
    </source>
</evidence>
<dbReference type="InterPro" id="IPR036465">
    <property type="entry name" value="vWFA_dom_sf"/>
</dbReference>
<dbReference type="Pfam" id="PF23560">
    <property type="entry name" value="GBD_Hemicentin"/>
    <property type="match status" value="1"/>
</dbReference>
<sequence length="246" mass="27212">VGPVLVTTNQTELLETLDDLKLYGGGDCPEFTLKGILTALKYALPKSYAYIFTDAIAKDFALEIEVLSLIQRRQSTLTFLLTGFCKSKDSAGYEVFERLASSSNGQVYNLKTQEIKIVLEDIKNSLDQRRVSLKYLDSSVADEHSIDVSIDENLKEFSVSVAGLNPNISVINPKKEVYEKGKNVLDLENLKVVHVENPIPGEWNVKTTSDSAHSVRLTAISDITFGFGFSLKAPQSISETVFNPLK</sequence>